<keyword evidence="2" id="KW-1185">Reference proteome</keyword>
<evidence type="ECO:0000313" key="2">
    <source>
        <dbReference type="Proteomes" id="UP000789831"/>
    </source>
</evidence>
<name>A0A9N9EVK9_9GLOM</name>
<comment type="caution">
    <text evidence="1">The sequence shown here is derived from an EMBL/GenBank/DDBJ whole genome shotgun (WGS) entry which is preliminary data.</text>
</comment>
<reference evidence="1" key="1">
    <citation type="submission" date="2021-06" db="EMBL/GenBank/DDBJ databases">
        <authorList>
            <person name="Kallberg Y."/>
            <person name="Tangrot J."/>
            <person name="Rosling A."/>
        </authorList>
    </citation>
    <scope>NUCLEOTIDE SEQUENCE</scope>
    <source>
        <strain evidence="1">MT106</strain>
    </source>
</reference>
<protein>
    <submittedName>
        <fullName evidence="1">1668_t:CDS:1</fullName>
    </submittedName>
</protein>
<dbReference type="AlphaFoldDB" id="A0A9N9EVK9"/>
<feature type="non-terminal residue" evidence="1">
    <location>
        <position position="1"/>
    </location>
</feature>
<sequence length="42" mass="4319">TDPIVATLKTNDETNGATPHVAGTVALIIGEFGPSILKGDHF</sequence>
<organism evidence="1 2">
    <name type="scientific">Ambispora gerdemannii</name>
    <dbReference type="NCBI Taxonomy" id="144530"/>
    <lineage>
        <taxon>Eukaryota</taxon>
        <taxon>Fungi</taxon>
        <taxon>Fungi incertae sedis</taxon>
        <taxon>Mucoromycota</taxon>
        <taxon>Glomeromycotina</taxon>
        <taxon>Glomeromycetes</taxon>
        <taxon>Archaeosporales</taxon>
        <taxon>Ambisporaceae</taxon>
        <taxon>Ambispora</taxon>
    </lineage>
</organism>
<gene>
    <name evidence="1" type="ORF">AGERDE_LOCUS13215</name>
</gene>
<dbReference type="Proteomes" id="UP000789831">
    <property type="component" value="Unassembled WGS sequence"/>
</dbReference>
<dbReference type="EMBL" id="CAJVPL010015753">
    <property type="protein sequence ID" value="CAG8694127.1"/>
    <property type="molecule type" value="Genomic_DNA"/>
</dbReference>
<proteinExistence type="predicted"/>
<evidence type="ECO:0000313" key="1">
    <source>
        <dbReference type="EMBL" id="CAG8694127.1"/>
    </source>
</evidence>
<accession>A0A9N9EVK9</accession>